<evidence type="ECO:0000313" key="3">
    <source>
        <dbReference type="Proteomes" id="UP000019376"/>
    </source>
</evidence>
<feature type="compositionally biased region" description="Basic and acidic residues" evidence="1">
    <location>
        <begin position="83"/>
        <end position="101"/>
    </location>
</feature>
<dbReference type="EMBL" id="KB644414">
    <property type="protein sequence ID" value="EPS31950.1"/>
    <property type="molecule type" value="Genomic_DNA"/>
</dbReference>
<reference evidence="2 3" key="1">
    <citation type="journal article" date="2013" name="PLoS ONE">
        <title>Genomic and secretomic analyses reveal unique features of the lignocellulolytic enzyme system of Penicillium decumbens.</title>
        <authorList>
            <person name="Liu G."/>
            <person name="Zhang L."/>
            <person name="Wei X."/>
            <person name="Zou G."/>
            <person name="Qin Y."/>
            <person name="Ma L."/>
            <person name="Li J."/>
            <person name="Zheng H."/>
            <person name="Wang S."/>
            <person name="Wang C."/>
            <person name="Xun L."/>
            <person name="Zhao G.-P."/>
            <person name="Zhou Z."/>
            <person name="Qu Y."/>
        </authorList>
    </citation>
    <scope>NUCLEOTIDE SEQUENCE [LARGE SCALE GENOMIC DNA]</scope>
    <source>
        <strain evidence="3">114-2 / CGMCC 5302</strain>
    </source>
</reference>
<evidence type="ECO:0000256" key="1">
    <source>
        <dbReference type="SAM" id="MobiDB-lite"/>
    </source>
</evidence>
<keyword evidence="3" id="KW-1185">Reference proteome</keyword>
<sequence length="107" mass="11749">MPSPRSNETPSAGRTEEATESGNRPPSTPDQASDGNQASAEMLNSYRSNTDRLLEFLSRSNDESLDRLFALVRAGASHEAVFDAVDRLSPNERPHGQRRDQPNGTNH</sequence>
<protein>
    <submittedName>
        <fullName evidence="2">Uncharacterized protein</fullName>
    </submittedName>
</protein>
<dbReference type="HOGENOM" id="CLU_2210886_0_0_1"/>
<feature type="compositionally biased region" description="Polar residues" evidence="1">
    <location>
        <begin position="20"/>
        <end position="39"/>
    </location>
</feature>
<dbReference type="Proteomes" id="UP000019376">
    <property type="component" value="Unassembled WGS sequence"/>
</dbReference>
<dbReference type="AlphaFoldDB" id="S7ZMR8"/>
<feature type="compositionally biased region" description="Polar residues" evidence="1">
    <location>
        <begin position="1"/>
        <end position="12"/>
    </location>
</feature>
<dbReference type="PhylomeDB" id="S7ZMR8"/>
<accession>S7ZMR8</accession>
<gene>
    <name evidence="2" type="ORF">PDE_06909</name>
</gene>
<name>S7ZMR8_PENO1</name>
<evidence type="ECO:0000313" key="2">
    <source>
        <dbReference type="EMBL" id="EPS31950.1"/>
    </source>
</evidence>
<feature type="region of interest" description="Disordered" evidence="1">
    <location>
        <begin position="1"/>
        <end position="46"/>
    </location>
</feature>
<organism evidence="2 3">
    <name type="scientific">Penicillium oxalicum (strain 114-2 / CGMCC 5302)</name>
    <name type="common">Penicillium decumbens</name>
    <dbReference type="NCBI Taxonomy" id="933388"/>
    <lineage>
        <taxon>Eukaryota</taxon>
        <taxon>Fungi</taxon>
        <taxon>Dikarya</taxon>
        <taxon>Ascomycota</taxon>
        <taxon>Pezizomycotina</taxon>
        <taxon>Eurotiomycetes</taxon>
        <taxon>Eurotiomycetidae</taxon>
        <taxon>Eurotiales</taxon>
        <taxon>Aspergillaceae</taxon>
        <taxon>Penicillium</taxon>
    </lineage>
</organism>
<proteinExistence type="predicted"/>
<dbReference type="OrthoDB" id="4439444at2759"/>
<feature type="region of interest" description="Disordered" evidence="1">
    <location>
        <begin position="83"/>
        <end position="107"/>
    </location>
</feature>